<dbReference type="eggNOG" id="COG0600">
    <property type="taxonomic scope" value="Bacteria"/>
</dbReference>
<evidence type="ECO:0000256" key="2">
    <source>
        <dbReference type="ARBA" id="ARBA00022448"/>
    </source>
</evidence>
<comment type="subcellular location">
    <subcellularLocation>
        <location evidence="1">Cell membrane</location>
        <topology evidence="1">Multi-pass membrane protein</topology>
    </subcellularLocation>
</comment>
<dbReference type="EMBL" id="JMKI01000054">
    <property type="protein sequence ID" value="KEJ91165.1"/>
    <property type="molecule type" value="Genomic_DNA"/>
</dbReference>
<sequence>MIYGGTITEGSQDVTLSTSFLLLTMAEMIGASSGLGYFIKNYFDYANYTNVIAGIILIGIVVRVLNVFLSFAERRLIKWKE</sequence>
<dbReference type="GeneID" id="90984598"/>
<keyword evidence="4" id="KW-0472">Membrane</keyword>
<dbReference type="AlphaFoldDB" id="A0A073INL6"/>
<keyword evidence="2" id="KW-0813">Transport</keyword>
<evidence type="ECO:0000256" key="1">
    <source>
        <dbReference type="ARBA" id="ARBA00004651"/>
    </source>
</evidence>
<dbReference type="PANTHER" id="PTHR30151:SF0">
    <property type="entry name" value="ABC TRANSPORTER PERMEASE PROTEIN MJ0413-RELATED"/>
    <property type="match status" value="1"/>
</dbReference>
<reference evidence="5 6" key="1">
    <citation type="submission" date="2014-04" db="EMBL/GenBank/DDBJ databases">
        <title>Draft Genome Sequence of Synergistes jonesii.</title>
        <authorList>
            <person name="Coil D.A."/>
            <person name="Eisen J.A."/>
            <person name="Holland-Moritz H.E."/>
        </authorList>
    </citation>
    <scope>NUCLEOTIDE SEQUENCE [LARGE SCALE GENOMIC DNA]</scope>
    <source>
        <strain evidence="5 6">78-1</strain>
    </source>
</reference>
<organism evidence="5 6">
    <name type="scientific">Synergistes jonesii</name>
    <dbReference type="NCBI Taxonomy" id="2754"/>
    <lineage>
        <taxon>Bacteria</taxon>
        <taxon>Thermotogati</taxon>
        <taxon>Synergistota</taxon>
        <taxon>Synergistia</taxon>
        <taxon>Synergistales</taxon>
        <taxon>Synergistaceae</taxon>
        <taxon>Synergistes</taxon>
    </lineage>
</organism>
<feature type="transmembrane region" description="Helical" evidence="4">
    <location>
        <begin position="20"/>
        <end position="39"/>
    </location>
</feature>
<dbReference type="RefSeq" id="WP_037978401.1">
    <property type="nucleotide sequence ID" value="NZ_JMKI01000054.1"/>
</dbReference>
<keyword evidence="4" id="KW-1133">Transmembrane helix</keyword>
<comment type="caution">
    <text evidence="5">The sequence shown here is derived from an EMBL/GenBank/DDBJ whole genome shotgun (WGS) entry which is preliminary data.</text>
</comment>
<evidence type="ECO:0008006" key="7">
    <source>
        <dbReference type="Google" id="ProtNLM"/>
    </source>
</evidence>
<evidence type="ECO:0000313" key="5">
    <source>
        <dbReference type="EMBL" id="KEJ91165.1"/>
    </source>
</evidence>
<dbReference type="OrthoDB" id="9804353at2"/>
<evidence type="ECO:0000313" key="6">
    <source>
        <dbReference type="Proteomes" id="UP000027665"/>
    </source>
</evidence>
<keyword evidence="3" id="KW-1003">Cell membrane</keyword>
<dbReference type="PANTHER" id="PTHR30151">
    <property type="entry name" value="ALKANE SULFONATE ABC TRANSPORTER-RELATED, MEMBRANE SUBUNIT"/>
    <property type="match status" value="1"/>
</dbReference>
<keyword evidence="6" id="KW-1185">Reference proteome</keyword>
<proteinExistence type="predicted"/>
<dbReference type="STRING" id="2754.EH55_11475"/>
<feature type="transmembrane region" description="Helical" evidence="4">
    <location>
        <begin position="51"/>
        <end position="72"/>
    </location>
</feature>
<gene>
    <name evidence="5" type="ORF">EH55_11475</name>
</gene>
<protein>
    <recommendedName>
        <fullName evidence="7">ABC transmembrane type-1 domain-containing protein</fullName>
    </recommendedName>
</protein>
<dbReference type="Proteomes" id="UP000027665">
    <property type="component" value="Unassembled WGS sequence"/>
</dbReference>
<evidence type="ECO:0000256" key="4">
    <source>
        <dbReference type="SAM" id="Phobius"/>
    </source>
</evidence>
<dbReference type="GO" id="GO:0005886">
    <property type="term" value="C:plasma membrane"/>
    <property type="evidence" value="ECO:0007669"/>
    <property type="project" value="UniProtKB-SubCell"/>
</dbReference>
<name>A0A073INL6_9BACT</name>
<evidence type="ECO:0000256" key="3">
    <source>
        <dbReference type="ARBA" id="ARBA00022475"/>
    </source>
</evidence>
<keyword evidence="4" id="KW-0812">Transmembrane</keyword>
<accession>A0A073INL6</accession>